<gene>
    <name evidence="1" type="ORF">SDC9_164679</name>
</gene>
<organism evidence="1">
    <name type="scientific">bioreactor metagenome</name>
    <dbReference type="NCBI Taxonomy" id="1076179"/>
    <lineage>
        <taxon>unclassified sequences</taxon>
        <taxon>metagenomes</taxon>
        <taxon>ecological metagenomes</taxon>
    </lineage>
</organism>
<reference evidence="1" key="1">
    <citation type="submission" date="2019-08" db="EMBL/GenBank/DDBJ databases">
        <authorList>
            <person name="Kucharzyk K."/>
            <person name="Murdoch R.W."/>
            <person name="Higgins S."/>
            <person name="Loffler F."/>
        </authorList>
    </citation>
    <scope>NUCLEOTIDE SEQUENCE</scope>
</reference>
<name>A0A645FU85_9ZZZZ</name>
<evidence type="ECO:0000313" key="1">
    <source>
        <dbReference type="EMBL" id="MPN17326.1"/>
    </source>
</evidence>
<protein>
    <submittedName>
        <fullName evidence="1">Uncharacterized protein</fullName>
    </submittedName>
</protein>
<comment type="caution">
    <text evidence="1">The sequence shown here is derived from an EMBL/GenBank/DDBJ whole genome shotgun (WGS) entry which is preliminary data.</text>
</comment>
<accession>A0A645FU85</accession>
<proteinExistence type="predicted"/>
<dbReference type="EMBL" id="VSSQ01064421">
    <property type="protein sequence ID" value="MPN17326.1"/>
    <property type="molecule type" value="Genomic_DNA"/>
</dbReference>
<dbReference type="AlphaFoldDB" id="A0A645FU85"/>
<sequence length="55" mass="5962">MVDRLGTELTVLRTHPRAGTDNAAHVHFLTGKAVSNFIGISGQQRNVDSLDRGKC</sequence>